<dbReference type="PROSITE" id="PS50096">
    <property type="entry name" value="IQ"/>
    <property type="match status" value="2"/>
</dbReference>
<feature type="region of interest" description="Disordered" evidence="4">
    <location>
        <begin position="778"/>
        <end position="802"/>
    </location>
</feature>
<feature type="region of interest" description="Disordered" evidence="4">
    <location>
        <begin position="1"/>
        <end position="21"/>
    </location>
</feature>
<name>A0A7S0QWW4_9CHLO</name>
<proteinExistence type="predicted"/>
<feature type="compositionally biased region" description="Basic residues" evidence="4">
    <location>
        <begin position="1"/>
        <end position="14"/>
    </location>
</feature>
<keyword evidence="1" id="KW-0880">Kelch repeat</keyword>
<dbReference type="PANTHER" id="PTHR46093">
    <property type="entry name" value="ACYL-COA-BINDING DOMAIN-CONTAINING PROTEIN 5"/>
    <property type="match status" value="1"/>
</dbReference>
<accession>A0A7S0QWW4</accession>
<evidence type="ECO:0000256" key="3">
    <source>
        <dbReference type="SAM" id="Coils"/>
    </source>
</evidence>
<dbReference type="Pfam" id="PF00612">
    <property type="entry name" value="IQ"/>
    <property type="match status" value="2"/>
</dbReference>
<evidence type="ECO:0000256" key="4">
    <source>
        <dbReference type="SAM" id="MobiDB-lite"/>
    </source>
</evidence>
<evidence type="ECO:0000256" key="2">
    <source>
        <dbReference type="ARBA" id="ARBA00022737"/>
    </source>
</evidence>
<evidence type="ECO:0000256" key="1">
    <source>
        <dbReference type="ARBA" id="ARBA00022441"/>
    </source>
</evidence>
<dbReference type="SUPFAM" id="SSF117281">
    <property type="entry name" value="Kelch motif"/>
    <property type="match status" value="2"/>
</dbReference>
<dbReference type="InterPro" id="IPR015915">
    <property type="entry name" value="Kelch-typ_b-propeller"/>
</dbReference>
<gene>
    <name evidence="5" type="ORF">POBO1169_LOCUS2808</name>
</gene>
<feature type="region of interest" description="Disordered" evidence="4">
    <location>
        <begin position="666"/>
        <end position="698"/>
    </location>
</feature>
<keyword evidence="2" id="KW-0677">Repeat</keyword>
<keyword evidence="3" id="KW-0175">Coiled coil</keyword>
<reference evidence="5" key="1">
    <citation type="submission" date="2021-01" db="EMBL/GenBank/DDBJ databases">
        <authorList>
            <person name="Corre E."/>
            <person name="Pelletier E."/>
            <person name="Niang G."/>
            <person name="Scheremetjew M."/>
            <person name="Finn R."/>
            <person name="Kale V."/>
            <person name="Holt S."/>
            <person name="Cochrane G."/>
            <person name="Meng A."/>
            <person name="Brown T."/>
            <person name="Cohen L."/>
        </authorList>
    </citation>
    <scope>NUCLEOTIDE SEQUENCE</scope>
    <source>
        <strain evidence="5">CCMP722</strain>
    </source>
</reference>
<feature type="compositionally biased region" description="Basic and acidic residues" evidence="4">
    <location>
        <begin position="76"/>
        <end position="100"/>
    </location>
</feature>
<organism evidence="5">
    <name type="scientific">Pyramimonas obovata</name>
    <dbReference type="NCBI Taxonomy" id="1411642"/>
    <lineage>
        <taxon>Eukaryota</taxon>
        <taxon>Viridiplantae</taxon>
        <taxon>Chlorophyta</taxon>
        <taxon>Pyramimonadophyceae</taxon>
        <taxon>Pyramimonadales</taxon>
        <taxon>Pyramimonadaceae</taxon>
        <taxon>Pyramimonas</taxon>
        <taxon>Pyramimonas incertae sedis</taxon>
    </lineage>
</organism>
<dbReference type="Gene3D" id="2.120.10.80">
    <property type="entry name" value="Kelch-type beta propeller"/>
    <property type="match status" value="2"/>
</dbReference>
<feature type="coiled-coil region" evidence="3">
    <location>
        <begin position="553"/>
        <end position="580"/>
    </location>
</feature>
<dbReference type="Gene3D" id="1.20.5.190">
    <property type="match status" value="1"/>
</dbReference>
<dbReference type="InterPro" id="IPR000048">
    <property type="entry name" value="IQ_motif_EF-hand-BS"/>
</dbReference>
<sequence length="1000" mass="112191">MASKFMRKSFKKNPTRNIHDDTKIQQYDADSLIQLEEEAQHAESGVYNIRDSHALEKAGGTQNYSLFELKAKQQQWEEERRRMEEEKAGDESGEPDRPDDNLSFGTNYSWLKLKAEPIVGVQPLEPRSGHTAFTLSSRDPRIFIHGGAADSQYFRDIYVFNTQHAKWMLSHTFNKPSAMAYHTMMLVAPDRELPQKEQVPRLLSYGGFNKGKVFAETQVLEEWSVVLAGEAGRDEMIKPPRRMNDIPKPGQYSDVWRVAEEVCGEVPLGRCMHTATLVGGRHLAIIGGWHSDFVNDVYVLDVQTMVWEYKNCAYPDGKPIPGRAGHTATLIPGRRVVVFGGQNKRGQLDDLHVLDLNRMVWSTPKTKGKAPLRRSGHSAVFDGQGAIIIYGGWDGAHQRSDVFTLDVSGEEDKWEWDKAKCVGDDIAGRCGHTATMVNGKMYVVGGWSQGLFFNDVHVLELEKVARDRKVEEEMEKRTNREREVAGPQLATVIQAAIAKAKLDDLLRFSEDDTAANLKKAYETVNSAERLSDTQLQTLSDQLDRDMRVALKQVQDKTKANKFERNRLQEMEERKAFAEKMAEGRKRYIGAAVSKGLSLQAAALLAEEEPPEHFITNPEKMWARMEKEARKARAAAKQAKDRAVAIADAEGDPAALAALEAAGPAGAPSALELRPEDDAPQFGRRKGAPRPPAKPDLGFRELEKNILPKGQPYERLQQAAPEYKGMDEDPLSTIALTGGLVSCYDDRKRRAMIRQMELEDEAENGEGVSALEAAIARSKARSKVDSHPDAAVSASRPRGTEVVPKKVARPAVLRWPAEEPHIGSIVNIRDQTPAEKKWQGLPDGAAVLRDGSVAEWRPPPEPSNMAMVVRRDGSVLPEYENMALEKHLQRDPFDIPLGVQQSVEKMQAAVRGHLTRKEMKQFLACVKIQATVRGWLVRRSDALGRQRELRRQDAAYRYLEYQREQEKSMSEQEKKLKAEENKYLEFKKARGSLAASLVTPL</sequence>
<dbReference type="PANTHER" id="PTHR46093:SF3">
    <property type="entry name" value="ACYL-COA-BINDING DOMAIN-CONTAINING PROTEIN 4"/>
    <property type="match status" value="1"/>
</dbReference>
<dbReference type="AlphaFoldDB" id="A0A7S0QWW4"/>
<dbReference type="EMBL" id="HBFA01005495">
    <property type="protein sequence ID" value="CAD8653100.1"/>
    <property type="molecule type" value="Transcribed_RNA"/>
</dbReference>
<protein>
    <submittedName>
        <fullName evidence="5">Uncharacterized protein</fullName>
    </submittedName>
</protein>
<feature type="coiled-coil region" evidence="3">
    <location>
        <begin position="960"/>
        <end position="988"/>
    </location>
</feature>
<feature type="region of interest" description="Disordered" evidence="4">
    <location>
        <begin position="76"/>
        <end position="102"/>
    </location>
</feature>
<dbReference type="Pfam" id="PF24681">
    <property type="entry name" value="Kelch_KLHDC2_KLHL20_DRC7"/>
    <property type="match status" value="1"/>
</dbReference>
<evidence type="ECO:0000313" key="5">
    <source>
        <dbReference type="EMBL" id="CAD8653100.1"/>
    </source>
</evidence>